<dbReference type="STRING" id="1036779.SAMN04515666_11756"/>
<dbReference type="EMBL" id="FOAN01000017">
    <property type="protein sequence ID" value="SEM65477.1"/>
    <property type="molecule type" value="Genomic_DNA"/>
</dbReference>
<protein>
    <submittedName>
        <fullName evidence="5">4-hydroxy-2-oxoheptanedioate aldolase</fullName>
    </submittedName>
</protein>
<dbReference type="AlphaFoldDB" id="A0A1H8A7F3"/>
<keyword evidence="2" id="KW-0479">Metal-binding</keyword>
<evidence type="ECO:0000259" key="4">
    <source>
        <dbReference type="Pfam" id="PF03328"/>
    </source>
</evidence>
<organism evidence="5 6">
    <name type="scientific">Bosea lupini</name>
    <dbReference type="NCBI Taxonomy" id="1036779"/>
    <lineage>
        <taxon>Bacteria</taxon>
        <taxon>Pseudomonadati</taxon>
        <taxon>Pseudomonadota</taxon>
        <taxon>Alphaproteobacteria</taxon>
        <taxon>Hyphomicrobiales</taxon>
        <taxon>Boseaceae</taxon>
        <taxon>Bosea</taxon>
    </lineage>
</organism>
<sequence>MNALMTAAKPTVLSSLADRLAKGETLLSAWCGLPDPSIAAILAQEDFDAVTLDMQHGPITLAEVIRAIPLINAAGKPALARIPVGEFQNVSKLFDSGASGVIAPMINTIEDARRLAAYAKYPPLGERSWGSYGGLGASGLDQNGYLRLANSFSLTFAMIETREALAIVDDILALEGIDALFVGPSDLSIALSGGASVNASAKEVDDALRHIVARANAVKKPVAFYAASAERAAEGVALGARLVTVMSDTGFLRHAAQAALKIARG</sequence>
<evidence type="ECO:0000256" key="2">
    <source>
        <dbReference type="ARBA" id="ARBA00022723"/>
    </source>
</evidence>
<dbReference type="GO" id="GO:0005737">
    <property type="term" value="C:cytoplasm"/>
    <property type="evidence" value="ECO:0007669"/>
    <property type="project" value="TreeGrafter"/>
</dbReference>
<evidence type="ECO:0000313" key="5">
    <source>
        <dbReference type="EMBL" id="SEM65477.1"/>
    </source>
</evidence>
<dbReference type="InterPro" id="IPR005000">
    <property type="entry name" value="Aldolase/citrate-lyase_domain"/>
</dbReference>
<reference evidence="6" key="1">
    <citation type="submission" date="2016-10" db="EMBL/GenBank/DDBJ databases">
        <authorList>
            <person name="Varghese N."/>
            <person name="Submissions S."/>
        </authorList>
    </citation>
    <scope>NUCLEOTIDE SEQUENCE [LARGE SCALE GENOMIC DNA]</scope>
    <source>
        <strain evidence="6">LMG 26383,CCUG 61248,R- 45681</strain>
    </source>
</reference>
<accession>A0A1H8A7F3</accession>
<keyword evidence="6" id="KW-1185">Reference proteome</keyword>
<name>A0A1H8A7F3_9HYPH</name>
<evidence type="ECO:0000313" key="6">
    <source>
        <dbReference type="Proteomes" id="UP000199664"/>
    </source>
</evidence>
<dbReference type="GO" id="GO:0016832">
    <property type="term" value="F:aldehyde-lyase activity"/>
    <property type="evidence" value="ECO:0007669"/>
    <property type="project" value="TreeGrafter"/>
</dbReference>
<dbReference type="SUPFAM" id="SSF51621">
    <property type="entry name" value="Phosphoenolpyruvate/pyruvate domain"/>
    <property type="match status" value="1"/>
</dbReference>
<dbReference type="Proteomes" id="UP000199664">
    <property type="component" value="Unassembled WGS sequence"/>
</dbReference>
<gene>
    <name evidence="5" type="ORF">SAMN04515666_11756</name>
</gene>
<dbReference type="Pfam" id="PF03328">
    <property type="entry name" value="HpcH_HpaI"/>
    <property type="match status" value="1"/>
</dbReference>
<evidence type="ECO:0000256" key="1">
    <source>
        <dbReference type="ARBA" id="ARBA00005568"/>
    </source>
</evidence>
<dbReference type="Gene3D" id="3.20.20.60">
    <property type="entry name" value="Phosphoenolpyruvate-binding domains"/>
    <property type="match status" value="1"/>
</dbReference>
<dbReference type="InterPro" id="IPR015813">
    <property type="entry name" value="Pyrv/PenolPyrv_kinase-like_dom"/>
</dbReference>
<comment type="similarity">
    <text evidence="1">Belongs to the HpcH/HpaI aldolase family.</text>
</comment>
<proteinExistence type="inferred from homology"/>
<evidence type="ECO:0000256" key="3">
    <source>
        <dbReference type="ARBA" id="ARBA00023239"/>
    </source>
</evidence>
<dbReference type="GO" id="GO:0046872">
    <property type="term" value="F:metal ion binding"/>
    <property type="evidence" value="ECO:0007669"/>
    <property type="project" value="UniProtKB-KW"/>
</dbReference>
<dbReference type="PANTHER" id="PTHR30502:SF0">
    <property type="entry name" value="PHOSPHOENOLPYRUVATE CARBOXYLASE FAMILY PROTEIN"/>
    <property type="match status" value="1"/>
</dbReference>
<dbReference type="InterPro" id="IPR040442">
    <property type="entry name" value="Pyrv_kinase-like_dom_sf"/>
</dbReference>
<dbReference type="InterPro" id="IPR050251">
    <property type="entry name" value="HpcH-HpaI_aldolase"/>
</dbReference>
<keyword evidence="3" id="KW-0456">Lyase</keyword>
<feature type="domain" description="HpcH/HpaI aldolase/citrate lyase" evidence="4">
    <location>
        <begin position="30"/>
        <end position="254"/>
    </location>
</feature>
<dbReference type="PANTHER" id="PTHR30502">
    <property type="entry name" value="2-KETO-3-DEOXY-L-RHAMNONATE ALDOLASE"/>
    <property type="match status" value="1"/>
</dbReference>